<gene>
    <name evidence="3" type="ORF">GCM10011487_43080</name>
</gene>
<dbReference type="InterPro" id="IPR046586">
    <property type="entry name" value="DUF6644"/>
</dbReference>
<evidence type="ECO:0000313" key="3">
    <source>
        <dbReference type="EMBL" id="GFE82308.1"/>
    </source>
</evidence>
<feature type="transmembrane region" description="Helical" evidence="1">
    <location>
        <begin position="140"/>
        <end position="161"/>
    </location>
</feature>
<feature type="transmembrane region" description="Helical" evidence="1">
    <location>
        <begin position="23"/>
        <end position="48"/>
    </location>
</feature>
<dbReference type="EMBL" id="BLJN01000004">
    <property type="protein sequence ID" value="GFE82308.1"/>
    <property type="molecule type" value="Genomic_DNA"/>
</dbReference>
<reference evidence="4" key="1">
    <citation type="submission" date="2020-01" db="EMBL/GenBank/DDBJ databases">
        <title>'Steroidobacter agaridevorans' sp. nov., agar-degrading bacteria isolated from rhizosphere soils.</title>
        <authorList>
            <person name="Ikenaga M."/>
            <person name="Kataoka M."/>
            <person name="Murouchi A."/>
            <person name="Katsuragi S."/>
            <person name="Sakai M."/>
        </authorList>
    </citation>
    <scope>NUCLEOTIDE SEQUENCE [LARGE SCALE GENOMIC DNA]</scope>
    <source>
        <strain evidence="4">YU21-B</strain>
    </source>
</reference>
<evidence type="ECO:0000256" key="1">
    <source>
        <dbReference type="SAM" id="Phobius"/>
    </source>
</evidence>
<comment type="caution">
    <text evidence="3">The sequence shown here is derived from an EMBL/GenBank/DDBJ whole genome shotgun (WGS) entry which is preliminary data.</text>
</comment>
<dbReference type="Proteomes" id="UP000445000">
    <property type="component" value="Unassembled WGS sequence"/>
</dbReference>
<keyword evidence="1" id="KW-0472">Membrane</keyword>
<dbReference type="AlphaFoldDB" id="A0A829YHL8"/>
<keyword evidence="1" id="KW-1133">Transmembrane helix</keyword>
<dbReference type="RefSeq" id="WP_161813963.1">
    <property type="nucleotide sequence ID" value="NZ_BLJN01000004.1"/>
</dbReference>
<dbReference type="Pfam" id="PF20349">
    <property type="entry name" value="DUF6644"/>
    <property type="match status" value="1"/>
</dbReference>
<evidence type="ECO:0000259" key="2">
    <source>
        <dbReference type="Pfam" id="PF20349"/>
    </source>
</evidence>
<name>A0A829YHL8_9GAMM</name>
<feature type="domain" description="DUF6644" evidence="2">
    <location>
        <begin position="30"/>
        <end position="162"/>
    </location>
</feature>
<accession>A0A829YHL8</accession>
<keyword evidence="1" id="KW-0812">Transmembrane</keyword>
<evidence type="ECO:0000313" key="4">
    <source>
        <dbReference type="Proteomes" id="UP000445000"/>
    </source>
</evidence>
<feature type="transmembrane region" description="Helical" evidence="1">
    <location>
        <begin position="101"/>
        <end position="119"/>
    </location>
</feature>
<sequence length="166" mass="18598">MPSLTNFCTWLGDTPVSHLFQEVLWIVPAAQSIHILAIAIAMSALLMIHLRSIGVLARDQTRVDIADRFLPALWLALPVLLATGAVLIIAEPARSLRNPAFYWKMGLLLTGIVITLAYARPLRRDPSWWDDLARRRQLSTGIAIASLIIWVAIVFCGRWIAYVEPF</sequence>
<keyword evidence="4" id="KW-1185">Reference proteome</keyword>
<feature type="transmembrane region" description="Helical" evidence="1">
    <location>
        <begin position="69"/>
        <end position="89"/>
    </location>
</feature>
<protein>
    <recommendedName>
        <fullName evidence="2">DUF6644 domain-containing protein</fullName>
    </recommendedName>
</protein>
<proteinExistence type="predicted"/>
<organism evidence="3 4">
    <name type="scientific">Steroidobacter agaridevorans</name>
    <dbReference type="NCBI Taxonomy" id="2695856"/>
    <lineage>
        <taxon>Bacteria</taxon>
        <taxon>Pseudomonadati</taxon>
        <taxon>Pseudomonadota</taxon>
        <taxon>Gammaproteobacteria</taxon>
        <taxon>Steroidobacterales</taxon>
        <taxon>Steroidobacteraceae</taxon>
        <taxon>Steroidobacter</taxon>
    </lineage>
</organism>